<reference evidence="3" key="1">
    <citation type="submission" date="2016-07" db="EMBL/GenBank/DDBJ databases">
        <authorList>
            <person name="Bretaudeau A."/>
        </authorList>
    </citation>
    <scope>NUCLEOTIDE SEQUENCE</scope>
    <source>
        <strain evidence="3">Rice</strain>
        <tissue evidence="3">Whole body</tissue>
    </source>
</reference>
<dbReference type="InterPro" id="IPR006578">
    <property type="entry name" value="MADF-dom"/>
</dbReference>
<feature type="domain" description="MADF" evidence="2">
    <location>
        <begin position="39"/>
        <end position="125"/>
    </location>
</feature>
<dbReference type="PROSITE" id="PS51029">
    <property type="entry name" value="MADF"/>
    <property type="match status" value="1"/>
</dbReference>
<dbReference type="AlphaFoldDB" id="A0A2H1VT81"/>
<accession>A0A2H1VT81</accession>
<gene>
    <name evidence="3" type="ORF">SFRICE_024439</name>
</gene>
<dbReference type="EMBL" id="ODYU01004279">
    <property type="protein sequence ID" value="SOQ43976.1"/>
    <property type="molecule type" value="Genomic_DNA"/>
</dbReference>
<protein>
    <submittedName>
        <fullName evidence="3">SFRICE_024439</fullName>
    </submittedName>
</protein>
<evidence type="ECO:0000259" key="2">
    <source>
        <dbReference type="PROSITE" id="PS51029"/>
    </source>
</evidence>
<dbReference type="PANTHER" id="PTHR21505:SF12">
    <property type="entry name" value="MADF DOMAIN-CONTAINING PROTEIN-RELATED"/>
    <property type="match status" value="1"/>
</dbReference>
<feature type="region of interest" description="Disordered" evidence="1">
    <location>
        <begin position="139"/>
        <end position="178"/>
    </location>
</feature>
<evidence type="ECO:0000256" key="1">
    <source>
        <dbReference type="SAM" id="MobiDB-lite"/>
    </source>
</evidence>
<proteinExistence type="predicted"/>
<name>A0A2H1VT81_SPOFR</name>
<dbReference type="Pfam" id="PF10545">
    <property type="entry name" value="MADF_DNA_bdg"/>
    <property type="match status" value="1"/>
</dbReference>
<sequence length="308" mass="35809">MPKASALKCYAGCTHSPRHTKTDRERTGFAMWSNERELQFLEYYQMEPILWDSKHVKHKDKQGVHDAWMRVSERMEISVAELKKKRDSLMATYRSHKRKILASMQSEAAAESVYKPIWFAFDFMDSFLNDIFQCRKTMNTDTQNPPTPEIASNYLDENDHQSEPTALSPLPTVPRRRKNPVELQEAGKTMKEAISSLHKVLNKPQVVEDDFDRYGKILANKLRKLSEPESLKIISQHKGKQQLQFPRPLSQKSSVQMKTRVYTYALAETIIGRDSRREALDECVQPPLFWMCYRWTATPIPQMGISSH</sequence>
<dbReference type="PANTHER" id="PTHR21505">
    <property type="entry name" value="MADF DOMAIN-CONTAINING PROTEIN-RELATED"/>
    <property type="match status" value="1"/>
</dbReference>
<organism evidence="3">
    <name type="scientific">Spodoptera frugiperda</name>
    <name type="common">Fall armyworm</name>
    <dbReference type="NCBI Taxonomy" id="7108"/>
    <lineage>
        <taxon>Eukaryota</taxon>
        <taxon>Metazoa</taxon>
        <taxon>Ecdysozoa</taxon>
        <taxon>Arthropoda</taxon>
        <taxon>Hexapoda</taxon>
        <taxon>Insecta</taxon>
        <taxon>Pterygota</taxon>
        <taxon>Neoptera</taxon>
        <taxon>Endopterygota</taxon>
        <taxon>Lepidoptera</taxon>
        <taxon>Glossata</taxon>
        <taxon>Ditrysia</taxon>
        <taxon>Noctuoidea</taxon>
        <taxon>Noctuidae</taxon>
        <taxon>Amphipyrinae</taxon>
        <taxon>Spodoptera</taxon>
    </lineage>
</organism>
<dbReference type="SMART" id="SM00595">
    <property type="entry name" value="MADF"/>
    <property type="match status" value="1"/>
</dbReference>
<evidence type="ECO:0000313" key="3">
    <source>
        <dbReference type="EMBL" id="SOQ43976.1"/>
    </source>
</evidence>